<reference evidence="2 3" key="1">
    <citation type="submission" date="2018-11" db="EMBL/GenBank/DDBJ databases">
        <title>Genomic analyses of the natural microbiome of Caenorhabditis elegans.</title>
        <authorList>
            <person name="Samuel B."/>
        </authorList>
    </citation>
    <scope>NUCLEOTIDE SEQUENCE [LARGE SCALE GENOMIC DNA]</scope>
    <source>
        <strain evidence="2 3">BIGb0473</strain>
    </source>
</reference>
<dbReference type="AlphaFoldDB" id="A0A9X8EFC5"/>
<dbReference type="Proteomes" id="UP000269115">
    <property type="component" value="Unassembled WGS sequence"/>
</dbReference>
<gene>
    <name evidence="2" type="ORF">EDF85_5185</name>
</gene>
<dbReference type="RefSeq" id="WP_123753612.1">
    <property type="nucleotide sequence ID" value="NZ_RJUR01000019.1"/>
</dbReference>
<sequence length="157" mass="17596">MDERIRIARARPAEAALIERLMQQSIATTADQDHHGDLQVIDAWSRSKQRAQITDWLGDPALYLNLGRWQGRPVATALALRSGEICQCFVQRDYTGHGIGRALVLDLEHALRRWGCTHASLYSTASAQDFFARLGYSPSGEALGFHGLHLQLMHKTF</sequence>
<protein>
    <submittedName>
        <fullName evidence="2">Acetyltransferase (GNAT) family protein</fullName>
    </submittedName>
</protein>
<name>A0A9X8EFC5_PSEPU</name>
<comment type="caution">
    <text evidence="2">The sequence shown here is derived from an EMBL/GenBank/DDBJ whole genome shotgun (WGS) entry which is preliminary data.</text>
</comment>
<dbReference type="PROSITE" id="PS51186">
    <property type="entry name" value="GNAT"/>
    <property type="match status" value="1"/>
</dbReference>
<evidence type="ECO:0000313" key="3">
    <source>
        <dbReference type="Proteomes" id="UP000269115"/>
    </source>
</evidence>
<dbReference type="CDD" id="cd04301">
    <property type="entry name" value="NAT_SF"/>
    <property type="match status" value="1"/>
</dbReference>
<dbReference type="Pfam" id="PF00583">
    <property type="entry name" value="Acetyltransf_1"/>
    <property type="match status" value="1"/>
</dbReference>
<dbReference type="InterPro" id="IPR016181">
    <property type="entry name" value="Acyl_CoA_acyltransferase"/>
</dbReference>
<accession>A0A9X8EFC5</accession>
<dbReference type="EMBL" id="RJUR01000019">
    <property type="protein sequence ID" value="ROQ43086.1"/>
    <property type="molecule type" value="Genomic_DNA"/>
</dbReference>
<evidence type="ECO:0000259" key="1">
    <source>
        <dbReference type="PROSITE" id="PS51186"/>
    </source>
</evidence>
<feature type="domain" description="N-acetyltransferase" evidence="1">
    <location>
        <begin position="8"/>
        <end position="157"/>
    </location>
</feature>
<dbReference type="Gene3D" id="3.40.630.30">
    <property type="match status" value="1"/>
</dbReference>
<proteinExistence type="predicted"/>
<dbReference type="InterPro" id="IPR000182">
    <property type="entry name" value="GNAT_dom"/>
</dbReference>
<dbReference type="GO" id="GO:0016747">
    <property type="term" value="F:acyltransferase activity, transferring groups other than amino-acyl groups"/>
    <property type="evidence" value="ECO:0007669"/>
    <property type="project" value="InterPro"/>
</dbReference>
<evidence type="ECO:0000313" key="2">
    <source>
        <dbReference type="EMBL" id="ROQ43086.1"/>
    </source>
</evidence>
<organism evidence="2 3">
    <name type="scientific">Pseudomonas putida</name>
    <name type="common">Arthrobacter siderocapsulatus</name>
    <dbReference type="NCBI Taxonomy" id="303"/>
    <lineage>
        <taxon>Bacteria</taxon>
        <taxon>Pseudomonadati</taxon>
        <taxon>Pseudomonadota</taxon>
        <taxon>Gammaproteobacteria</taxon>
        <taxon>Pseudomonadales</taxon>
        <taxon>Pseudomonadaceae</taxon>
        <taxon>Pseudomonas</taxon>
    </lineage>
</organism>
<dbReference type="SUPFAM" id="SSF55729">
    <property type="entry name" value="Acyl-CoA N-acyltransferases (Nat)"/>
    <property type="match status" value="1"/>
</dbReference>